<name>A0A2C6L0E2_9APIC</name>
<dbReference type="GO" id="GO:0003735">
    <property type="term" value="F:structural constituent of ribosome"/>
    <property type="evidence" value="ECO:0007669"/>
    <property type="project" value="InterPro"/>
</dbReference>
<feature type="region of interest" description="Disordered" evidence="5">
    <location>
        <begin position="111"/>
        <end position="207"/>
    </location>
</feature>
<dbReference type="Proteomes" id="UP000221165">
    <property type="component" value="Unassembled WGS sequence"/>
</dbReference>
<evidence type="ECO:0000256" key="4">
    <source>
        <dbReference type="SAM" id="Coils"/>
    </source>
</evidence>
<keyword evidence="7" id="KW-1185">Reference proteome</keyword>
<evidence type="ECO:0000313" key="6">
    <source>
        <dbReference type="EMBL" id="PHJ21575.1"/>
    </source>
</evidence>
<dbReference type="VEuPathDB" id="ToxoDB:CSUI_004578"/>
<organism evidence="6 7">
    <name type="scientific">Cystoisospora suis</name>
    <dbReference type="NCBI Taxonomy" id="483139"/>
    <lineage>
        <taxon>Eukaryota</taxon>
        <taxon>Sar</taxon>
        <taxon>Alveolata</taxon>
        <taxon>Apicomplexa</taxon>
        <taxon>Conoidasida</taxon>
        <taxon>Coccidia</taxon>
        <taxon>Eucoccidiorida</taxon>
        <taxon>Eimeriorina</taxon>
        <taxon>Sarcocystidae</taxon>
        <taxon>Cystoisospora</taxon>
    </lineage>
</organism>
<dbReference type="InterPro" id="IPR036227">
    <property type="entry name" value="Ribosomal_uL15/eL18_sf"/>
</dbReference>
<protein>
    <submittedName>
        <fullName evidence="6">Ribosomal protein l15 protein</fullName>
    </submittedName>
</protein>
<dbReference type="GO" id="GO:0006412">
    <property type="term" value="P:translation"/>
    <property type="evidence" value="ECO:0007669"/>
    <property type="project" value="InterPro"/>
</dbReference>
<dbReference type="SUPFAM" id="SSF52080">
    <property type="entry name" value="Ribosomal proteins L15p and L18e"/>
    <property type="match status" value="1"/>
</dbReference>
<proteinExistence type="inferred from homology"/>
<keyword evidence="2 6" id="KW-0689">Ribosomal protein</keyword>
<dbReference type="InterPro" id="IPR005749">
    <property type="entry name" value="Ribosomal_uL15_bac-type"/>
</dbReference>
<evidence type="ECO:0000256" key="5">
    <source>
        <dbReference type="SAM" id="MobiDB-lite"/>
    </source>
</evidence>
<evidence type="ECO:0000256" key="3">
    <source>
        <dbReference type="ARBA" id="ARBA00023274"/>
    </source>
</evidence>
<accession>A0A2C6L0E2</accession>
<gene>
    <name evidence="6" type="ORF">CSUI_004578</name>
</gene>
<dbReference type="PANTHER" id="PTHR12934:SF11">
    <property type="entry name" value="LARGE RIBOSOMAL SUBUNIT PROTEIN UL15M"/>
    <property type="match status" value="1"/>
</dbReference>
<dbReference type="PANTHER" id="PTHR12934">
    <property type="entry name" value="50S RIBOSOMAL PROTEIN L15"/>
    <property type="match status" value="1"/>
</dbReference>
<feature type="region of interest" description="Disordered" evidence="5">
    <location>
        <begin position="75"/>
        <end position="97"/>
    </location>
</feature>
<dbReference type="EMBL" id="MIGC01002152">
    <property type="protein sequence ID" value="PHJ21575.1"/>
    <property type="molecule type" value="Genomic_DNA"/>
</dbReference>
<keyword evidence="4" id="KW-0175">Coiled coil</keyword>
<feature type="non-terminal residue" evidence="6">
    <location>
        <position position="574"/>
    </location>
</feature>
<keyword evidence="3" id="KW-0687">Ribonucleoprotein</keyword>
<sequence>MLAISERCLARIYVIERDSSISFDEKMERLAPIRKEMQSLQRPYHKMFICLLRERDKRAGLPSLEYTVDNPLMANAQRGRPDQSSAPAPFIPPPRPFKKAWETKLTRSMPLVPFYKSPPPTTPSRSQAAERASSSGVHTPEESEQQQPLQEGKHQQEETQEEADENEKKKEVRESEQDKSDEEHLLVLSGEKKTLREVEDSSPSWKKSQRLFECPTVEDETYLPPSPPPSPPVYEELVWNLSSPKCWAGAFYFSNLGEGRRSGFEGGQMPLYRKLPKFVGRPLGPAHQEKYRKYPFQLIRLPQLNVMHHGEECDWLTLKRRGASLGSFKRNCPVKIVGPSLKESTRAKEGSKLKVKGLVVKAHAFTRVAARAIRALGGRCLLLQRPTQDRVVAEYNPDYKPKSSSSLLSLRESSSSSSEEEDLAKQRPSKWASPSTEEEEGEFGEESIEEEKKRYLERIRSQNKDDDRPIQVLVKLRRRILTLQLRALRRLLSDHRGRLQRSLRVSKKRTRRVDNLAGRIERIEAELEHLQEEKEKRQGKEDEDEEDEKLVVLKKIPRRYVYPGLMPRKQRDLL</sequence>
<comment type="caution">
    <text evidence="6">The sequence shown here is derived from an EMBL/GenBank/DDBJ whole genome shotgun (WGS) entry which is preliminary data.</text>
</comment>
<evidence type="ECO:0000256" key="2">
    <source>
        <dbReference type="ARBA" id="ARBA00022980"/>
    </source>
</evidence>
<feature type="compositionally biased region" description="Low complexity" evidence="5">
    <location>
        <begin position="124"/>
        <end position="135"/>
    </location>
</feature>
<evidence type="ECO:0000256" key="1">
    <source>
        <dbReference type="ARBA" id="ARBA00007320"/>
    </source>
</evidence>
<comment type="similarity">
    <text evidence="1">Belongs to the universal ribosomal protein uL15 family.</text>
</comment>
<dbReference type="AlphaFoldDB" id="A0A2C6L0E2"/>
<feature type="region of interest" description="Disordered" evidence="5">
    <location>
        <begin position="394"/>
        <end position="449"/>
    </location>
</feature>
<feature type="compositionally biased region" description="Low complexity" evidence="5">
    <location>
        <begin position="403"/>
        <end position="417"/>
    </location>
</feature>
<dbReference type="Gene3D" id="3.100.10.10">
    <property type="match status" value="1"/>
</dbReference>
<feature type="compositionally biased region" description="Basic and acidic residues" evidence="5">
    <location>
        <begin position="166"/>
        <end position="199"/>
    </location>
</feature>
<reference evidence="6 7" key="1">
    <citation type="journal article" date="2017" name="Int. J. Parasitol.">
        <title>The genome of the protozoan parasite Cystoisospora suis and a reverse vaccinology approach to identify vaccine candidates.</title>
        <authorList>
            <person name="Palmieri N."/>
            <person name="Shrestha A."/>
            <person name="Ruttkowski B."/>
            <person name="Beck T."/>
            <person name="Vogl C."/>
            <person name="Tomley F."/>
            <person name="Blake D.P."/>
            <person name="Joachim A."/>
        </authorList>
    </citation>
    <scope>NUCLEOTIDE SEQUENCE [LARGE SCALE GENOMIC DNA]</scope>
    <source>
        <strain evidence="6 7">Wien I</strain>
    </source>
</reference>
<feature type="coiled-coil region" evidence="4">
    <location>
        <begin position="513"/>
        <end position="547"/>
    </location>
</feature>
<dbReference type="GeneID" id="94427977"/>
<evidence type="ECO:0000313" key="7">
    <source>
        <dbReference type="Proteomes" id="UP000221165"/>
    </source>
</evidence>
<dbReference type="OrthoDB" id="361383at2759"/>
<feature type="compositionally biased region" description="Acidic residues" evidence="5">
    <location>
        <begin position="436"/>
        <end position="449"/>
    </location>
</feature>
<dbReference type="RefSeq" id="XP_067923257.1">
    <property type="nucleotide sequence ID" value="XM_068064766.1"/>
</dbReference>
<dbReference type="GO" id="GO:0005762">
    <property type="term" value="C:mitochondrial large ribosomal subunit"/>
    <property type="evidence" value="ECO:0007669"/>
    <property type="project" value="TreeGrafter"/>
</dbReference>